<feature type="compositionally biased region" description="Polar residues" evidence="1">
    <location>
        <begin position="294"/>
        <end position="304"/>
    </location>
</feature>
<dbReference type="AlphaFoldDB" id="A0A8D0GLH3"/>
<dbReference type="Proteomes" id="UP000694392">
    <property type="component" value="Unplaced"/>
</dbReference>
<reference evidence="2" key="1">
    <citation type="submission" date="2025-08" db="UniProtKB">
        <authorList>
            <consortium name="Ensembl"/>
        </authorList>
    </citation>
    <scope>IDENTIFICATION</scope>
</reference>
<feature type="compositionally biased region" description="Polar residues" evidence="1">
    <location>
        <begin position="263"/>
        <end position="275"/>
    </location>
</feature>
<organism evidence="2 3">
    <name type="scientific">Sphenodon punctatus</name>
    <name type="common">Tuatara</name>
    <name type="synonym">Hatteria punctata</name>
    <dbReference type="NCBI Taxonomy" id="8508"/>
    <lineage>
        <taxon>Eukaryota</taxon>
        <taxon>Metazoa</taxon>
        <taxon>Chordata</taxon>
        <taxon>Craniata</taxon>
        <taxon>Vertebrata</taxon>
        <taxon>Euteleostomi</taxon>
        <taxon>Lepidosauria</taxon>
        <taxon>Sphenodontia</taxon>
        <taxon>Sphenodontidae</taxon>
        <taxon>Sphenodon</taxon>
    </lineage>
</organism>
<sequence length="304" mass="33697">MLVFATPRAKGAEEISLEDLNEHCLSATMSEMGGDSLAINTLQRTFSARIRRREREKSPEQFTRMVRTLPALGDGFLKPAVSVTSNTVPLSLSTTNHPDSEEAHSNMLTEPAVDSEEGNKKEEEDEAEESSTEEDSANESEGRNLGDTTDVLNMTHVMQLNPSDQSLTLSPVQKQKDQKSEDEETEEEEEEEEEELDKEEGGEQEEGQNDLDGQVPEKEEQTSKTPKGDKNKQALSETIEEEKIIQKENKTQQERVSTEAHAENSSSGEVTESNDTTSGGLLKKTKKVTHEFAIQSNLAKNAVK</sequence>
<evidence type="ECO:0000313" key="3">
    <source>
        <dbReference type="Proteomes" id="UP000694392"/>
    </source>
</evidence>
<evidence type="ECO:0000313" key="2">
    <source>
        <dbReference type="Ensembl" id="ENSSPUP00000007685.1"/>
    </source>
</evidence>
<protein>
    <submittedName>
        <fullName evidence="2">Uncharacterized protein</fullName>
    </submittedName>
</protein>
<dbReference type="Ensembl" id="ENSSPUT00000008185.1">
    <property type="protein sequence ID" value="ENSSPUP00000007685.1"/>
    <property type="gene ID" value="ENSSPUG00000005942.1"/>
</dbReference>
<feature type="compositionally biased region" description="Polar residues" evidence="1">
    <location>
        <begin position="146"/>
        <end position="172"/>
    </location>
</feature>
<feature type="compositionally biased region" description="Basic and acidic residues" evidence="1">
    <location>
        <begin position="241"/>
        <end position="262"/>
    </location>
</feature>
<reference evidence="2" key="2">
    <citation type="submission" date="2025-09" db="UniProtKB">
        <authorList>
            <consortium name="Ensembl"/>
        </authorList>
    </citation>
    <scope>IDENTIFICATION</scope>
</reference>
<accession>A0A8D0GLH3</accession>
<feature type="compositionally biased region" description="Basic and acidic residues" evidence="1">
    <location>
        <begin position="215"/>
        <end position="232"/>
    </location>
</feature>
<name>A0A8D0GLH3_SPHPU</name>
<keyword evidence="3" id="KW-1185">Reference proteome</keyword>
<evidence type="ECO:0000256" key="1">
    <source>
        <dbReference type="SAM" id="MobiDB-lite"/>
    </source>
</evidence>
<dbReference type="GeneTree" id="ENSGT00940000159616"/>
<proteinExistence type="predicted"/>
<feature type="compositionally biased region" description="Acidic residues" evidence="1">
    <location>
        <begin position="123"/>
        <end position="138"/>
    </location>
</feature>
<feature type="compositionally biased region" description="Acidic residues" evidence="1">
    <location>
        <begin position="180"/>
        <end position="209"/>
    </location>
</feature>
<feature type="region of interest" description="Disordered" evidence="1">
    <location>
        <begin position="89"/>
        <end position="304"/>
    </location>
</feature>